<reference evidence="2 3" key="1">
    <citation type="journal article" date="2015" name="Int. J. Syst. Evol. Microbiol.">
        <title>Flavisolibacter ginsenosidimutans sp. nov., with ginsenoside-converting activity isolated from soil used for cultivating ginseng.</title>
        <authorList>
            <person name="Zhao Y."/>
            <person name="Liu Q."/>
            <person name="Kang M.S."/>
            <person name="Jin F."/>
            <person name="Yu H."/>
            <person name="Im W.T."/>
        </authorList>
    </citation>
    <scope>NUCLEOTIDE SEQUENCE [LARGE SCALE GENOMIC DNA]</scope>
    <source>
        <strain evidence="2 3">Gsoil 636</strain>
    </source>
</reference>
<dbReference type="RefSeq" id="WP_146788151.1">
    <property type="nucleotide sequence ID" value="NZ_BAABIO010000003.1"/>
</dbReference>
<keyword evidence="1" id="KW-0732">Signal</keyword>
<gene>
    <name evidence="2" type="ORF">FSB75_12925</name>
</gene>
<accession>A0A5B8UJA0</accession>
<dbReference type="KEGG" id="fgg:FSB75_12925"/>
<evidence type="ECO:0000256" key="1">
    <source>
        <dbReference type="SAM" id="SignalP"/>
    </source>
</evidence>
<protein>
    <submittedName>
        <fullName evidence="2">Uncharacterized protein</fullName>
    </submittedName>
</protein>
<sequence length="218" mass="24112">MKSFFALLFTSCAFFAQAQPHETYTAKQSSTACTSTLKLYTDGTYAYQTGCEASPQLSFGKWTREKDLIKFTPVNPKTFAVVKSIEAATVPGDSIWLTVLDKDGANISAKISVGLELSGRGSYLFGNDASGTKKFVYRRSGGRIVFRTLNKLFGQRIEFPTDTANNFVVTLNLSADWIASTHPQWNYTSLPLLQKKDGVLMTRAKANEQLVFKKQSGE</sequence>
<dbReference type="AlphaFoldDB" id="A0A5B8UJA0"/>
<keyword evidence="3" id="KW-1185">Reference proteome</keyword>
<name>A0A5B8UJA0_9BACT</name>
<feature type="chain" id="PRO_5022947494" evidence="1">
    <location>
        <begin position="19"/>
        <end position="218"/>
    </location>
</feature>
<feature type="signal peptide" evidence="1">
    <location>
        <begin position="1"/>
        <end position="18"/>
    </location>
</feature>
<dbReference type="Proteomes" id="UP000321204">
    <property type="component" value="Chromosome"/>
</dbReference>
<evidence type="ECO:0000313" key="3">
    <source>
        <dbReference type="Proteomes" id="UP000321204"/>
    </source>
</evidence>
<dbReference type="OrthoDB" id="1443554at2"/>
<evidence type="ECO:0000313" key="2">
    <source>
        <dbReference type="EMBL" id="QEC56764.1"/>
    </source>
</evidence>
<proteinExistence type="predicted"/>
<organism evidence="2 3">
    <name type="scientific">Flavisolibacter ginsenosidimutans</name>
    <dbReference type="NCBI Taxonomy" id="661481"/>
    <lineage>
        <taxon>Bacteria</taxon>
        <taxon>Pseudomonadati</taxon>
        <taxon>Bacteroidota</taxon>
        <taxon>Chitinophagia</taxon>
        <taxon>Chitinophagales</taxon>
        <taxon>Chitinophagaceae</taxon>
        <taxon>Flavisolibacter</taxon>
    </lineage>
</organism>
<dbReference type="EMBL" id="CP042433">
    <property type="protein sequence ID" value="QEC56764.1"/>
    <property type="molecule type" value="Genomic_DNA"/>
</dbReference>